<evidence type="ECO:0000313" key="2">
    <source>
        <dbReference type="EMBL" id="CAK7336637.1"/>
    </source>
</evidence>
<feature type="region of interest" description="Disordered" evidence="1">
    <location>
        <begin position="90"/>
        <end position="120"/>
    </location>
</feature>
<keyword evidence="3" id="KW-1185">Reference proteome</keyword>
<dbReference type="PANTHER" id="PTHR48238:SF1">
    <property type="entry name" value="(RAPE) HYPOTHETICAL PROTEIN"/>
    <property type="match status" value="1"/>
</dbReference>
<dbReference type="Proteomes" id="UP001314170">
    <property type="component" value="Unassembled WGS sequence"/>
</dbReference>
<proteinExistence type="predicted"/>
<name>A0AAV1RK90_9ROSI</name>
<dbReference type="EMBL" id="CAWUPB010001009">
    <property type="protein sequence ID" value="CAK7336637.1"/>
    <property type="molecule type" value="Genomic_DNA"/>
</dbReference>
<dbReference type="AlphaFoldDB" id="A0AAV1RK90"/>
<dbReference type="PANTHER" id="PTHR48238">
    <property type="entry name" value="BNACNNG09570D PROTEIN"/>
    <property type="match status" value="1"/>
</dbReference>
<gene>
    <name evidence="2" type="ORF">DCAF_LOCUS11648</name>
</gene>
<protein>
    <submittedName>
        <fullName evidence="2">Uncharacterized protein</fullName>
    </submittedName>
</protein>
<reference evidence="2 3" key="1">
    <citation type="submission" date="2024-01" db="EMBL/GenBank/DDBJ databases">
        <authorList>
            <person name="Waweru B."/>
        </authorList>
    </citation>
    <scope>NUCLEOTIDE SEQUENCE [LARGE SCALE GENOMIC DNA]</scope>
</reference>
<comment type="caution">
    <text evidence="2">The sequence shown here is derived from an EMBL/GenBank/DDBJ whole genome shotgun (WGS) entry which is preliminary data.</text>
</comment>
<feature type="compositionally biased region" description="Low complexity" evidence="1">
    <location>
        <begin position="101"/>
        <end position="110"/>
    </location>
</feature>
<evidence type="ECO:0000313" key="3">
    <source>
        <dbReference type="Proteomes" id="UP001314170"/>
    </source>
</evidence>
<accession>A0AAV1RK90</accession>
<evidence type="ECO:0000256" key="1">
    <source>
        <dbReference type="SAM" id="MobiDB-lite"/>
    </source>
</evidence>
<organism evidence="2 3">
    <name type="scientific">Dovyalis caffra</name>
    <dbReference type="NCBI Taxonomy" id="77055"/>
    <lineage>
        <taxon>Eukaryota</taxon>
        <taxon>Viridiplantae</taxon>
        <taxon>Streptophyta</taxon>
        <taxon>Embryophyta</taxon>
        <taxon>Tracheophyta</taxon>
        <taxon>Spermatophyta</taxon>
        <taxon>Magnoliopsida</taxon>
        <taxon>eudicotyledons</taxon>
        <taxon>Gunneridae</taxon>
        <taxon>Pentapetalae</taxon>
        <taxon>rosids</taxon>
        <taxon>fabids</taxon>
        <taxon>Malpighiales</taxon>
        <taxon>Salicaceae</taxon>
        <taxon>Flacourtieae</taxon>
        <taxon>Dovyalis</taxon>
    </lineage>
</organism>
<sequence length="302" mass="32839">MFGRLRASSSSLDSLERPPSKILKDDSLSIYEATLMKLKLGSQRDLSSAFDEAMEMESECSTTCASSSMESNNTSTNALKSLQHVITSPDEEAMTVDPDCSSVSDRSSFSATQSTGDSKEQQSKNVSVLYLFSKYNNSRHALTPHGEAMLIASKCSVSAYGSSSNSQSLGSSKEQPEHECRSSSSVCRILTERICYDKGVNDSVMIKELMKRNWGIEVLRAYNRLATFGVSVGGSGDGVKCSSMNKCLSSHNDNNSLSTSNRETVMEQDCVSSLPLRPNITTISKHQPNLVTCEKAMAILTH</sequence>